<dbReference type="PANTHER" id="PTHR11946">
    <property type="entry name" value="VALYL-TRNA SYNTHETASES"/>
    <property type="match status" value="1"/>
</dbReference>
<dbReference type="NCBIfam" id="NF004349">
    <property type="entry name" value="PRK05729.1"/>
    <property type="match status" value="1"/>
</dbReference>
<evidence type="ECO:0000256" key="1">
    <source>
        <dbReference type="ARBA" id="ARBA00005594"/>
    </source>
</evidence>
<dbReference type="Gene3D" id="3.40.50.620">
    <property type="entry name" value="HUPs"/>
    <property type="match status" value="2"/>
</dbReference>
<dbReference type="InterPro" id="IPR013155">
    <property type="entry name" value="M/V/L/I-tRNA-synth_anticd-bd"/>
</dbReference>
<dbReference type="GO" id="GO:0005829">
    <property type="term" value="C:cytosol"/>
    <property type="evidence" value="ECO:0007669"/>
    <property type="project" value="TreeGrafter"/>
</dbReference>
<feature type="non-terminal residue" evidence="13">
    <location>
        <position position="1"/>
    </location>
</feature>
<dbReference type="Gene3D" id="1.10.730.10">
    <property type="entry name" value="Isoleucyl-tRNA Synthetase, Domain 1"/>
    <property type="match status" value="1"/>
</dbReference>
<evidence type="ECO:0000256" key="10">
    <source>
        <dbReference type="RuleBase" id="RU363035"/>
    </source>
</evidence>
<comment type="similarity">
    <text evidence="1 10">Belongs to the class-I aminoacyl-tRNA synthetase family.</text>
</comment>
<dbReference type="GO" id="GO:0002161">
    <property type="term" value="F:aminoacyl-tRNA deacylase activity"/>
    <property type="evidence" value="ECO:0007669"/>
    <property type="project" value="InterPro"/>
</dbReference>
<evidence type="ECO:0000313" key="14">
    <source>
        <dbReference type="Proteomes" id="UP000271974"/>
    </source>
</evidence>
<dbReference type="FunFam" id="3.40.50.620:FF:000020">
    <property type="entry name" value="Valine--tRNA ligase, mitochondrial"/>
    <property type="match status" value="1"/>
</dbReference>
<evidence type="ECO:0000256" key="7">
    <source>
        <dbReference type="ARBA" id="ARBA00023146"/>
    </source>
</evidence>
<evidence type="ECO:0000256" key="8">
    <source>
        <dbReference type="ARBA" id="ARBA00029936"/>
    </source>
</evidence>
<dbReference type="InterPro" id="IPR009008">
    <property type="entry name" value="Val/Leu/Ile-tRNA-synth_edit"/>
</dbReference>
<dbReference type="PROSITE" id="PS00178">
    <property type="entry name" value="AA_TRNA_LIGASE_I"/>
    <property type="match status" value="1"/>
</dbReference>
<keyword evidence="5 10" id="KW-0067">ATP-binding</keyword>
<feature type="domain" description="Aminoacyl-tRNA synthetase class Ia" evidence="11">
    <location>
        <begin position="3"/>
        <end position="607"/>
    </location>
</feature>
<evidence type="ECO:0000256" key="2">
    <source>
        <dbReference type="ARBA" id="ARBA00013169"/>
    </source>
</evidence>
<evidence type="ECO:0000313" key="13">
    <source>
        <dbReference type="EMBL" id="RUS79192.1"/>
    </source>
</evidence>
<dbReference type="PRINTS" id="PR00986">
    <property type="entry name" value="TRNASYNTHVAL"/>
</dbReference>
<dbReference type="GO" id="GO:0004832">
    <property type="term" value="F:valine-tRNA ligase activity"/>
    <property type="evidence" value="ECO:0007669"/>
    <property type="project" value="UniProtKB-EC"/>
</dbReference>
<dbReference type="InterPro" id="IPR009080">
    <property type="entry name" value="tRNAsynth_Ia_anticodon-bd"/>
</dbReference>
<protein>
    <recommendedName>
        <fullName evidence="2">valine--tRNA ligase</fullName>
        <ecNumber evidence="2">6.1.1.9</ecNumber>
    </recommendedName>
    <alternativeName>
        <fullName evidence="8">Valyl-tRNA synthetase</fullName>
    </alternativeName>
</protein>
<dbReference type="CDD" id="cd07962">
    <property type="entry name" value="Anticodon_Ia_Val"/>
    <property type="match status" value="1"/>
</dbReference>
<dbReference type="EMBL" id="RQTK01000465">
    <property type="protein sequence ID" value="RUS79192.1"/>
    <property type="molecule type" value="Genomic_DNA"/>
</dbReference>
<organism evidence="13 14">
    <name type="scientific">Elysia chlorotica</name>
    <name type="common">Eastern emerald elysia</name>
    <name type="synonym">Sea slug</name>
    <dbReference type="NCBI Taxonomy" id="188477"/>
    <lineage>
        <taxon>Eukaryota</taxon>
        <taxon>Metazoa</taxon>
        <taxon>Spiralia</taxon>
        <taxon>Lophotrochozoa</taxon>
        <taxon>Mollusca</taxon>
        <taxon>Gastropoda</taxon>
        <taxon>Heterobranchia</taxon>
        <taxon>Euthyneura</taxon>
        <taxon>Panpulmonata</taxon>
        <taxon>Sacoglossa</taxon>
        <taxon>Placobranchoidea</taxon>
        <taxon>Plakobranchidae</taxon>
        <taxon>Elysia</taxon>
    </lineage>
</organism>
<comment type="catalytic activity">
    <reaction evidence="9">
        <text>tRNA(Val) + L-valine + ATP = L-valyl-tRNA(Val) + AMP + diphosphate</text>
        <dbReference type="Rhea" id="RHEA:10704"/>
        <dbReference type="Rhea" id="RHEA-COMP:9672"/>
        <dbReference type="Rhea" id="RHEA-COMP:9708"/>
        <dbReference type="ChEBI" id="CHEBI:30616"/>
        <dbReference type="ChEBI" id="CHEBI:33019"/>
        <dbReference type="ChEBI" id="CHEBI:57762"/>
        <dbReference type="ChEBI" id="CHEBI:78442"/>
        <dbReference type="ChEBI" id="CHEBI:78537"/>
        <dbReference type="ChEBI" id="CHEBI:456215"/>
        <dbReference type="EC" id="6.1.1.9"/>
    </reaction>
</comment>
<dbReference type="STRING" id="188477.A0A433TC54"/>
<comment type="caution">
    <text evidence="13">The sequence shown here is derived from an EMBL/GenBank/DDBJ whole genome shotgun (WGS) entry which is preliminary data.</text>
</comment>
<dbReference type="InterPro" id="IPR033705">
    <property type="entry name" value="Anticodon_Ia_Val"/>
</dbReference>
<dbReference type="FunFam" id="1.10.730.10:FF:000009">
    <property type="entry name" value="Valine--tRNA ligase, mitochondrial"/>
    <property type="match status" value="1"/>
</dbReference>
<dbReference type="InterPro" id="IPR002300">
    <property type="entry name" value="aa-tRNA-synth_Ia"/>
</dbReference>
<dbReference type="SUPFAM" id="SSF47323">
    <property type="entry name" value="Anticodon-binding domain of a subclass of class I aminoacyl-tRNA synthetases"/>
    <property type="match status" value="1"/>
</dbReference>
<proteinExistence type="inferred from homology"/>
<keyword evidence="14" id="KW-1185">Reference proteome</keyword>
<dbReference type="PANTHER" id="PTHR11946:SF109">
    <property type="entry name" value="VALINE--TRNA LIGASE"/>
    <property type="match status" value="1"/>
</dbReference>
<evidence type="ECO:0000256" key="6">
    <source>
        <dbReference type="ARBA" id="ARBA00022917"/>
    </source>
</evidence>
<dbReference type="InterPro" id="IPR002303">
    <property type="entry name" value="Valyl-tRNA_ligase"/>
</dbReference>
<evidence type="ECO:0000256" key="5">
    <source>
        <dbReference type="ARBA" id="ARBA00022840"/>
    </source>
</evidence>
<keyword evidence="7 10" id="KW-0030">Aminoacyl-tRNA synthetase</keyword>
<dbReference type="InterPro" id="IPR014729">
    <property type="entry name" value="Rossmann-like_a/b/a_fold"/>
</dbReference>
<evidence type="ECO:0000256" key="4">
    <source>
        <dbReference type="ARBA" id="ARBA00022741"/>
    </source>
</evidence>
<dbReference type="FunFam" id="3.40.50.620:FF:000457">
    <property type="entry name" value="Predicted protein"/>
    <property type="match status" value="1"/>
</dbReference>
<dbReference type="GO" id="GO:0005524">
    <property type="term" value="F:ATP binding"/>
    <property type="evidence" value="ECO:0007669"/>
    <property type="project" value="UniProtKB-KW"/>
</dbReference>
<dbReference type="AlphaFoldDB" id="A0A433TC54"/>
<reference evidence="13 14" key="1">
    <citation type="submission" date="2019-01" db="EMBL/GenBank/DDBJ databases">
        <title>A draft genome assembly of the solar-powered sea slug Elysia chlorotica.</title>
        <authorList>
            <person name="Cai H."/>
            <person name="Li Q."/>
            <person name="Fang X."/>
            <person name="Li J."/>
            <person name="Curtis N.E."/>
            <person name="Altenburger A."/>
            <person name="Shibata T."/>
            <person name="Feng M."/>
            <person name="Maeda T."/>
            <person name="Schwartz J.A."/>
            <person name="Shigenobu S."/>
            <person name="Lundholm N."/>
            <person name="Nishiyama T."/>
            <person name="Yang H."/>
            <person name="Hasebe M."/>
            <person name="Li S."/>
            <person name="Pierce S.K."/>
            <person name="Wang J."/>
        </authorList>
    </citation>
    <scope>NUCLEOTIDE SEQUENCE [LARGE SCALE GENOMIC DNA]</scope>
    <source>
        <strain evidence="13">EC2010</strain>
        <tissue evidence="13">Whole organism of an adult</tissue>
    </source>
</reference>
<evidence type="ECO:0000256" key="9">
    <source>
        <dbReference type="ARBA" id="ARBA00047552"/>
    </source>
</evidence>
<name>A0A433TC54_ELYCH</name>
<dbReference type="Pfam" id="PF08264">
    <property type="entry name" value="Anticodon_1"/>
    <property type="match status" value="1"/>
</dbReference>
<sequence>EIFSILLPPPNVTGTLHLGHALTGAVQDAIVRWHRMKGQLFVQIFWVPGTDHAGIGTHAVVERKLWREQGKTRHDLGREEFVKEVWKWKALHGDVINNQMRTLGLSLDWSRQYFTMDEDLSKAVNEAFCRLYDKGLIYRDKRMINWSCALQSSLSDIEVDSVKLEEPTFLQVPGMKEKVEFGLLSSFAYPVKDSDETIIVSTTRLETMLADTAVAVHPNDPRYAHLVGQLVIHPLDKGRLLPIIADDFVDMSFGTAGAVKITPGHDHTDYEVGRRHDLPVIDMLADDGLLLPHLPLVGGLHRFEARTKVREALCLLGFYHGEKPHTTLLPMCSRSGDVVEPRLKSQWFLDCQNMARAASQAVECGKLKLVPEYNAKIWHEWLNNARDWCLSRQLWWGHRVPVYTHLVSLYMLANQCFFFLNLKTTKNEICCSAIPVTMCIYGNAYFNSITDEDVLDTWFSSSLLPFSAFGWPNTKSGDLCEFFPQQLLETGQDILFFWVARMAMLSLELTGKLPFDKVLLHGMVRDAHGRKMSKSLGNVIDPLDVINGISLQNLHQRLEQGNLDPSEVSVAKEAQRKDFPNGIPACGSDALRFTLCSYNIKNVDINFDITHAESRKRFCNKIWQSFKFVQSKLESDFTPAEQFKLSGFEGSTDLWILSRLSHMVESCDVHFESYDLHLVTASLQQFWYQEFCDVYLEAIKPVFADEQEDRSHRVAVCHILHLCTDTFLRAAAPFMPFLCEELYQRLPAGKQQKAPSICVAPYPRPEQYPWREPAIDASMESVRPIIQHILSQRKDYNIMGSKSTVHIQTDDPDTTSALHNHSTCVLALSRSGALSLSSPSEPAPQGCSRTMVDEHLSVFVELKGGSLDVAQELERLAKKRVKLEGNRQGLVQQLEKLVLKGKGEITKAVQLRDKITSIELEEKKISVKLETLKSIQES</sequence>
<dbReference type="SUPFAM" id="SSF52374">
    <property type="entry name" value="Nucleotidylyl transferase"/>
    <property type="match status" value="1"/>
</dbReference>
<dbReference type="GO" id="GO:0006438">
    <property type="term" value="P:valyl-tRNA aminoacylation"/>
    <property type="evidence" value="ECO:0007669"/>
    <property type="project" value="InterPro"/>
</dbReference>
<dbReference type="CDD" id="cd00817">
    <property type="entry name" value="ValRS_core"/>
    <property type="match status" value="1"/>
</dbReference>
<dbReference type="OrthoDB" id="629407at2759"/>
<gene>
    <name evidence="13" type="ORF">EGW08_013050</name>
</gene>
<dbReference type="NCBIfam" id="TIGR00422">
    <property type="entry name" value="valS"/>
    <property type="match status" value="1"/>
</dbReference>
<dbReference type="EC" id="6.1.1.9" evidence="2"/>
<dbReference type="InterPro" id="IPR001412">
    <property type="entry name" value="aa-tRNA-synth_I_CS"/>
</dbReference>
<evidence type="ECO:0000256" key="3">
    <source>
        <dbReference type="ARBA" id="ARBA00022598"/>
    </source>
</evidence>
<dbReference type="SUPFAM" id="SSF50677">
    <property type="entry name" value="ValRS/IleRS/LeuRS editing domain"/>
    <property type="match status" value="1"/>
</dbReference>
<evidence type="ECO:0000259" key="11">
    <source>
        <dbReference type="Pfam" id="PF00133"/>
    </source>
</evidence>
<feature type="domain" description="Methionyl/Valyl/Leucyl/Isoleucyl-tRNA synthetase anticodon-binding" evidence="12">
    <location>
        <begin position="653"/>
        <end position="803"/>
    </location>
</feature>
<accession>A0A433TC54</accession>
<keyword evidence="3 10" id="KW-0436">Ligase</keyword>
<dbReference type="Pfam" id="PF00133">
    <property type="entry name" value="tRNA-synt_1"/>
    <property type="match status" value="1"/>
</dbReference>
<evidence type="ECO:0000259" key="12">
    <source>
        <dbReference type="Pfam" id="PF08264"/>
    </source>
</evidence>
<keyword evidence="4 10" id="KW-0547">Nucleotide-binding</keyword>
<dbReference type="Gene3D" id="3.90.740.10">
    <property type="entry name" value="Valyl/Leucyl/Isoleucyl-tRNA synthetase, editing domain"/>
    <property type="match status" value="1"/>
</dbReference>
<dbReference type="Proteomes" id="UP000271974">
    <property type="component" value="Unassembled WGS sequence"/>
</dbReference>
<keyword evidence="6 10" id="KW-0648">Protein biosynthesis</keyword>